<dbReference type="RefSeq" id="WP_072283535.1">
    <property type="nucleotide sequence ID" value="NZ_CP015519.1"/>
</dbReference>
<dbReference type="Pfam" id="PF03486">
    <property type="entry name" value="HI0933_like"/>
    <property type="match status" value="1"/>
</dbReference>
<dbReference type="SUPFAM" id="SSF160996">
    <property type="entry name" value="HI0933 insert domain-like"/>
    <property type="match status" value="1"/>
</dbReference>
<accession>A0A1L3GNV0</accession>
<keyword evidence="2" id="KW-0285">Flavoprotein</keyword>
<dbReference type="Gene3D" id="1.10.8.260">
    <property type="entry name" value="HI0933 insert domain-like"/>
    <property type="match status" value="1"/>
</dbReference>
<dbReference type="InterPro" id="IPR055178">
    <property type="entry name" value="RsdA/BaiN/AoA(So)-like_dom"/>
</dbReference>
<feature type="domain" description="RsdA/BaiN/AoA(So)-like insert" evidence="5">
    <location>
        <begin position="192"/>
        <end position="355"/>
    </location>
</feature>
<protein>
    <submittedName>
        <fullName evidence="6">FAD-dependent oxidoreductase</fullName>
    </submittedName>
</protein>
<dbReference type="AlphaFoldDB" id="A0A1L3GNV0"/>
<proteinExistence type="predicted"/>
<dbReference type="PANTHER" id="PTHR42887">
    <property type="entry name" value="OS12G0638800 PROTEIN"/>
    <property type="match status" value="1"/>
</dbReference>
<dbReference type="PANTHER" id="PTHR42887:SF2">
    <property type="entry name" value="OS12G0638800 PROTEIN"/>
    <property type="match status" value="1"/>
</dbReference>
<dbReference type="InterPro" id="IPR036188">
    <property type="entry name" value="FAD/NAD-bd_sf"/>
</dbReference>
<dbReference type="Gene3D" id="2.40.30.10">
    <property type="entry name" value="Translation factors"/>
    <property type="match status" value="1"/>
</dbReference>
<evidence type="ECO:0000259" key="5">
    <source>
        <dbReference type="Pfam" id="PF22780"/>
    </source>
</evidence>
<dbReference type="PRINTS" id="PR00368">
    <property type="entry name" value="FADPNR"/>
</dbReference>
<gene>
    <name evidence="6" type="ORF">A7E78_06805</name>
</gene>
<dbReference type="InterPro" id="IPR057661">
    <property type="entry name" value="RsdA/BaiN/AoA(So)_Rossmann"/>
</dbReference>
<evidence type="ECO:0000313" key="6">
    <source>
        <dbReference type="EMBL" id="APG27570.1"/>
    </source>
</evidence>
<dbReference type="Gene3D" id="3.50.50.60">
    <property type="entry name" value="FAD/NAD(P)-binding domain"/>
    <property type="match status" value="1"/>
</dbReference>
<dbReference type="SUPFAM" id="SSF51905">
    <property type="entry name" value="FAD/NAD(P)-binding domain"/>
    <property type="match status" value="1"/>
</dbReference>
<sequence>MTQPDIIVIGGGAAGMMAAGQAAQAGARTLLLEKMPLPGRKLGITGKGRCNLTNSAEMREFIAHFGPSGRFLRQAFARFFNVDLMDFFEDLGLKLVTERGGRVFPASGQAGDVLRTLRRWLQEVGVTVQTSATVERLVVTDGRLTGVVCNGQEIPCKAAILATGGASYPATGSTGDGYRFAAAAGHHIIDIRPALVPLETADSVTGRMADLNLRNVQARLLVNGKKVAEDFGELVFSKSGVTGPIILTLSGLAVDALRSNHKVELSLDLKPALDEQKLDRRLLRDLDARGKEPISSLLRGLLPAAMVPVCLDLTGLPAERTAATLNAKERRKLGRWIKDFRLEISGHRPFSEAIVTAGGVETKEVDPRTMESRLTEGLYLAGELLDLQAETGGYNLQAAFSTGWLAGRCAAEAVQEGDL</sequence>
<keyword evidence="7" id="KW-1185">Reference proteome</keyword>
<dbReference type="NCBIfam" id="TIGR00275">
    <property type="entry name" value="aminoacetone oxidase family FAD-binding enzyme"/>
    <property type="match status" value="1"/>
</dbReference>
<keyword evidence="3" id="KW-0274">FAD</keyword>
<dbReference type="InterPro" id="IPR004792">
    <property type="entry name" value="BaiN-like"/>
</dbReference>
<dbReference type="KEGG" id="pef:A7E78_06805"/>
<comment type="cofactor">
    <cofactor evidence="1">
        <name>FAD</name>
        <dbReference type="ChEBI" id="CHEBI:57692"/>
    </cofactor>
</comment>
<feature type="domain" description="RsdA/BaiN/AoA(So)-like Rossmann fold-like" evidence="4">
    <location>
        <begin position="5"/>
        <end position="408"/>
    </location>
</feature>
<dbReference type="STRING" id="1842532.A7E78_06805"/>
<name>A0A1L3GNV0_9BACT</name>
<reference evidence="6 7" key="1">
    <citation type="journal article" date="2017" name="Genome Announc.">
        <title>Complete Genome Sequences of Two Acetylene-Fermenting Pelobacter acetylenicus Strains.</title>
        <authorList>
            <person name="Sutton J.M."/>
            <person name="Baesman S.M."/>
            <person name="Fierst J.L."/>
            <person name="Poret-Peterson A.T."/>
            <person name="Oremland R.S."/>
            <person name="Dunlap D.S."/>
            <person name="Akob D.M."/>
        </authorList>
    </citation>
    <scope>NUCLEOTIDE SEQUENCE [LARGE SCALE GENOMIC DNA]</scope>
    <source>
        <strain evidence="6 7">SFB93</strain>
    </source>
</reference>
<evidence type="ECO:0000256" key="3">
    <source>
        <dbReference type="ARBA" id="ARBA00022827"/>
    </source>
</evidence>
<dbReference type="OrthoDB" id="9773233at2"/>
<organism evidence="6 7">
    <name type="scientific">Syntrophotalea acetylenivorans</name>
    <dbReference type="NCBI Taxonomy" id="1842532"/>
    <lineage>
        <taxon>Bacteria</taxon>
        <taxon>Pseudomonadati</taxon>
        <taxon>Thermodesulfobacteriota</taxon>
        <taxon>Desulfuromonadia</taxon>
        <taxon>Desulfuromonadales</taxon>
        <taxon>Syntrophotaleaceae</taxon>
        <taxon>Syntrophotalea</taxon>
    </lineage>
</organism>
<evidence type="ECO:0000256" key="1">
    <source>
        <dbReference type="ARBA" id="ARBA00001974"/>
    </source>
</evidence>
<dbReference type="Proteomes" id="UP000182517">
    <property type="component" value="Chromosome"/>
</dbReference>
<dbReference type="Pfam" id="PF22780">
    <property type="entry name" value="HI0933_like_1st"/>
    <property type="match status" value="1"/>
</dbReference>
<evidence type="ECO:0000259" key="4">
    <source>
        <dbReference type="Pfam" id="PF03486"/>
    </source>
</evidence>
<evidence type="ECO:0000313" key="7">
    <source>
        <dbReference type="Proteomes" id="UP000182517"/>
    </source>
</evidence>
<evidence type="ECO:0000256" key="2">
    <source>
        <dbReference type="ARBA" id="ARBA00022630"/>
    </source>
</evidence>
<dbReference type="PRINTS" id="PR00411">
    <property type="entry name" value="PNDRDTASEI"/>
</dbReference>
<dbReference type="EMBL" id="CP015519">
    <property type="protein sequence ID" value="APG27570.1"/>
    <property type="molecule type" value="Genomic_DNA"/>
</dbReference>
<dbReference type="InterPro" id="IPR023166">
    <property type="entry name" value="BaiN-like_dom_sf"/>
</dbReference>